<evidence type="ECO:0000259" key="6">
    <source>
        <dbReference type="Pfam" id="PF01490"/>
    </source>
</evidence>
<organism evidence="7 8">
    <name type="scientific">Cylicostephanus goldi</name>
    <name type="common">Nematode worm</name>
    <dbReference type="NCBI Taxonomy" id="71465"/>
    <lineage>
        <taxon>Eukaryota</taxon>
        <taxon>Metazoa</taxon>
        <taxon>Ecdysozoa</taxon>
        <taxon>Nematoda</taxon>
        <taxon>Chromadorea</taxon>
        <taxon>Rhabditida</taxon>
        <taxon>Rhabditina</taxon>
        <taxon>Rhabditomorpha</taxon>
        <taxon>Strongyloidea</taxon>
        <taxon>Strongylidae</taxon>
        <taxon>Cylicostephanus</taxon>
    </lineage>
</organism>
<keyword evidence="3 5" id="KW-1133">Transmembrane helix</keyword>
<dbReference type="OrthoDB" id="1684102at2759"/>
<feature type="domain" description="Amino acid transporter transmembrane" evidence="6">
    <location>
        <begin position="4"/>
        <end position="94"/>
    </location>
</feature>
<proteinExistence type="predicted"/>
<evidence type="ECO:0000256" key="2">
    <source>
        <dbReference type="ARBA" id="ARBA00022692"/>
    </source>
</evidence>
<reference evidence="7 8" key="1">
    <citation type="submission" date="2018-11" db="EMBL/GenBank/DDBJ databases">
        <authorList>
            <consortium name="Pathogen Informatics"/>
        </authorList>
    </citation>
    <scope>NUCLEOTIDE SEQUENCE [LARGE SCALE GENOMIC DNA]</scope>
</reference>
<keyword evidence="4 5" id="KW-0472">Membrane</keyword>
<dbReference type="Proteomes" id="UP000271889">
    <property type="component" value="Unassembled WGS sequence"/>
</dbReference>
<comment type="subcellular location">
    <subcellularLocation>
        <location evidence="1">Membrane</location>
    </subcellularLocation>
</comment>
<dbReference type="Pfam" id="PF01490">
    <property type="entry name" value="Aa_trans"/>
    <property type="match status" value="1"/>
</dbReference>
<feature type="transmembrane region" description="Helical" evidence="5">
    <location>
        <begin position="53"/>
        <end position="77"/>
    </location>
</feature>
<evidence type="ECO:0000313" key="7">
    <source>
        <dbReference type="EMBL" id="VDK51329.1"/>
    </source>
</evidence>
<accession>A0A3P6QR55</accession>
<evidence type="ECO:0000313" key="8">
    <source>
        <dbReference type="Proteomes" id="UP000271889"/>
    </source>
</evidence>
<feature type="transmembrane region" description="Helical" evidence="5">
    <location>
        <begin position="20"/>
        <end position="41"/>
    </location>
</feature>
<evidence type="ECO:0000256" key="1">
    <source>
        <dbReference type="ARBA" id="ARBA00004370"/>
    </source>
</evidence>
<name>A0A3P6QR55_CYLGO</name>
<keyword evidence="2 5" id="KW-0812">Transmembrane</keyword>
<dbReference type="GO" id="GO:0016020">
    <property type="term" value="C:membrane"/>
    <property type="evidence" value="ECO:0007669"/>
    <property type="project" value="UniProtKB-SubCell"/>
</dbReference>
<sequence length="96" mass="10177">MMFMPHTHVSELPSFTSVEGATSAAGALIFALVGHAVVLALENKMRKPQDMLGPCGVISGVVVMLSILYAVTGFLGYVSYGESLRGSITLNLTNCW</sequence>
<dbReference type="EMBL" id="UYRV01004279">
    <property type="protein sequence ID" value="VDK51329.1"/>
    <property type="molecule type" value="Genomic_DNA"/>
</dbReference>
<evidence type="ECO:0000256" key="4">
    <source>
        <dbReference type="ARBA" id="ARBA00023136"/>
    </source>
</evidence>
<evidence type="ECO:0000256" key="3">
    <source>
        <dbReference type="ARBA" id="ARBA00022989"/>
    </source>
</evidence>
<keyword evidence="8" id="KW-1185">Reference proteome</keyword>
<gene>
    <name evidence="7" type="ORF">CGOC_LOCUS2029</name>
</gene>
<dbReference type="InterPro" id="IPR013057">
    <property type="entry name" value="AA_transpt_TM"/>
</dbReference>
<dbReference type="AlphaFoldDB" id="A0A3P6QR55"/>
<evidence type="ECO:0000256" key="5">
    <source>
        <dbReference type="SAM" id="Phobius"/>
    </source>
</evidence>
<protein>
    <recommendedName>
        <fullName evidence="6">Amino acid transporter transmembrane domain-containing protein</fullName>
    </recommendedName>
</protein>